<name>A0A5M3N3K3_CONPW</name>
<dbReference type="GO" id="GO:0003684">
    <property type="term" value="F:damaged DNA binding"/>
    <property type="evidence" value="ECO:0007669"/>
    <property type="project" value="InterPro"/>
</dbReference>
<dbReference type="Gene3D" id="3.30.70.270">
    <property type="match status" value="1"/>
</dbReference>
<evidence type="ECO:0000313" key="19">
    <source>
        <dbReference type="EMBL" id="EIW85594.1"/>
    </source>
</evidence>
<feature type="domain" description="UmuC" evidence="18">
    <location>
        <begin position="462"/>
        <end position="664"/>
    </location>
</feature>
<dbReference type="GO" id="GO:0042276">
    <property type="term" value="P:error-prone translesion synthesis"/>
    <property type="evidence" value="ECO:0007669"/>
    <property type="project" value="TreeGrafter"/>
</dbReference>
<feature type="compositionally biased region" description="Polar residues" evidence="16">
    <location>
        <begin position="291"/>
        <end position="304"/>
    </location>
</feature>
<keyword evidence="10" id="KW-0460">Magnesium</keyword>
<evidence type="ECO:0000256" key="10">
    <source>
        <dbReference type="ARBA" id="ARBA00022842"/>
    </source>
</evidence>
<comment type="cofactor">
    <cofactor evidence="1">
        <name>Mg(2+)</name>
        <dbReference type="ChEBI" id="CHEBI:18420"/>
    </cofactor>
</comment>
<feature type="compositionally biased region" description="Polar residues" evidence="16">
    <location>
        <begin position="231"/>
        <end position="257"/>
    </location>
</feature>
<dbReference type="Gene3D" id="1.10.150.20">
    <property type="entry name" value="5' to 3' exonuclease, C-terminal subdomain"/>
    <property type="match status" value="1"/>
</dbReference>
<dbReference type="Proteomes" id="UP000053558">
    <property type="component" value="Unassembled WGS sequence"/>
</dbReference>
<dbReference type="InterPro" id="IPR031991">
    <property type="entry name" value="Rev1_C"/>
</dbReference>
<dbReference type="OrthoDB" id="427711at2759"/>
<comment type="caution">
    <text evidence="19">The sequence shown here is derived from an EMBL/GenBank/DDBJ whole genome shotgun (WGS) entry which is preliminary data.</text>
</comment>
<keyword evidence="6" id="KW-0808">Transferase</keyword>
<dbReference type="InterPro" id="IPR001357">
    <property type="entry name" value="BRCT_dom"/>
</dbReference>
<keyword evidence="11" id="KW-0238">DNA-binding</keyword>
<dbReference type="Gene3D" id="3.40.50.10190">
    <property type="entry name" value="BRCT domain"/>
    <property type="match status" value="1"/>
</dbReference>
<dbReference type="Gene3D" id="6.10.250.1630">
    <property type="match status" value="1"/>
</dbReference>
<protein>
    <recommendedName>
        <fullName evidence="4">DNA repair protein REV1</fullName>
    </recommendedName>
    <alternativeName>
        <fullName evidence="15">Reversionless protein 1</fullName>
    </alternativeName>
</protein>
<keyword evidence="5" id="KW-0237">DNA synthesis</keyword>
<comment type="similarity">
    <text evidence="3">Belongs to the DNA polymerase type-Y family.</text>
</comment>
<feature type="compositionally biased region" description="Polar residues" evidence="16">
    <location>
        <begin position="1"/>
        <end position="18"/>
    </location>
</feature>
<dbReference type="Pfam" id="PF16727">
    <property type="entry name" value="REV1_C"/>
    <property type="match status" value="1"/>
</dbReference>
<dbReference type="GO" id="GO:0003887">
    <property type="term" value="F:DNA-directed DNA polymerase activity"/>
    <property type="evidence" value="ECO:0007669"/>
    <property type="project" value="TreeGrafter"/>
</dbReference>
<feature type="compositionally biased region" description="Polar residues" evidence="16">
    <location>
        <begin position="860"/>
        <end position="870"/>
    </location>
</feature>
<keyword evidence="12" id="KW-0234">DNA repair</keyword>
<comment type="function">
    <text evidence="14">Deoxycytidyl transferase involved in DNA repair. Transfers a dCMP residue from dCTP to the 3'-end of a DNA primer in a template-dependent reaction. May assist in the first step in the bypass of abasic lesions by the insertion of a nucleotide opposite the lesion. Required for normal induction of mutations by physical and chemical agents. Involved in mitochondrial DNA mutagenesis.</text>
</comment>
<dbReference type="InterPro" id="IPR043128">
    <property type="entry name" value="Rev_trsase/Diguanyl_cyclase"/>
</dbReference>
<dbReference type="SMART" id="SM00292">
    <property type="entry name" value="BRCT"/>
    <property type="match status" value="1"/>
</dbReference>
<dbReference type="InterPro" id="IPR017961">
    <property type="entry name" value="DNA_pol_Y-fam_little_finger"/>
</dbReference>
<dbReference type="GO" id="GO:0070987">
    <property type="term" value="P:error-free translesion synthesis"/>
    <property type="evidence" value="ECO:0007669"/>
    <property type="project" value="UniProtKB-ARBA"/>
</dbReference>
<dbReference type="GO" id="GO:0006281">
    <property type="term" value="P:DNA repair"/>
    <property type="evidence" value="ECO:0007669"/>
    <property type="project" value="UniProtKB-KW"/>
</dbReference>
<dbReference type="GO" id="GO:0046872">
    <property type="term" value="F:metal ion binding"/>
    <property type="evidence" value="ECO:0007669"/>
    <property type="project" value="UniProtKB-KW"/>
</dbReference>
<evidence type="ECO:0000313" key="20">
    <source>
        <dbReference type="Proteomes" id="UP000053558"/>
    </source>
</evidence>
<feature type="region of interest" description="Disordered" evidence="16">
    <location>
        <begin position="948"/>
        <end position="989"/>
    </location>
</feature>
<dbReference type="SUPFAM" id="SSF52113">
    <property type="entry name" value="BRCT domain"/>
    <property type="match status" value="1"/>
</dbReference>
<evidence type="ECO:0000259" key="18">
    <source>
        <dbReference type="PROSITE" id="PS50173"/>
    </source>
</evidence>
<dbReference type="GO" id="GO:0005634">
    <property type="term" value="C:nucleus"/>
    <property type="evidence" value="ECO:0007669"/>
    <property type="project" value="UniProtKB-SubCell"/>
</dbReference>
<dbReference type="PANTHER" id="PTHR45990">
    <property type="entry name" value="DNA REPAIR PROTEIN REV1"/>
    <property type="match status" value="1"/>
</dbReference>
<dbReference type="GO" id="GO:0017125">
    <property type="term" value="F:deoxycytidyl transferase activity"/>
    <property type="evidence" value="ECO:0007669"/>
    <property type="project" value="TreeGrafter"/>
</dbReference>
<feature type="compositionally biased region" description="Basic and acidic residues" evidence="16">
    <location>
        <begin position="73"/>
        <end position="84"/>
    </location>
</feature>
<dbReference type="FunFam" id="3.40.50.10190:FF:000011">
    <property type="entry name" value="DNA repair protein REV1"/>
    <property type="match status" value="1"/>
</dbReference>
<dbReference type="SUPFAM" id="SSF100879">
    <property type="entry name" value="Lesion bypass DNA polymerase (Y-family), little finger domain"/>
    <property type="match status" value="1"/>
</dbReference>
<feature type="compositionally biased region" description="Polar residues" evidence="16">
    <location>
        <begin position="915"/>
        <end position="925"/>
    </location>
</feature>
<dbReference type="Gene3D" id="3.30.1490.100">
    <property type="entry name" value="DNA polymerase, Y-family, little finger domain"/>
    <property type="match status" value="1"/>
</dbReference>
<dbReference type="InterPro" id="IPR038401">
    <property type="entry name" value="Rev1_C_sf"/>
</dbReference>
<feature type="compositionally biased region" description="Low complexity" evidence="16">
    <location>
        <begin position="258"/>
        <end position="276"/>
    </location>
</feature>
<feature type="compositionally biased region" description="Pro residues" evidence="16">
    <location>
        <begin position="897"/>
        <end position="906"/>
    </location>
</feature>
<accession>A0A5M3N3K3</accession>
<dbReference type="PROSITE" id="PS50173">
    <property type="entry name" value="UMUC"/>
    <property type="match status" value="1"/>
</dbReference>
<evidence type="ECO:0000256" key="13">
    <source>
        <dbReference type="ARBA" id="ARBA00023242"/>
    </source>
</evidence>
<dbReference type="Gene3D" id="3.40.1170.60">
    <property type="match status" value="1"/>
</dbReference>
<evidence type="ECO:0000256" key="9">
    <source>
        <dbReference type="ARBA" id="ARBA00022763"/>
    </source>
</evidence>
<dbReference type="KEGG" id="cput:CONPUDRAFT_87988"/>
<dbReference type="EMBL" id="JH711574">
    <property type="protein sequence ID" value="EIW85594.1"/>
    <property type="molecule type" value="Genomic_DNA"/>
</dbReference>
<dbReference type="FunFam" id="3.30.1490.100:FF:000001">
    <property type="entry name" value="DNA repair protein REV1"/>
    <property type="match status" value="1"/>
</dbReference>
<dbReference type="InterPro" id="IPR036420">
    <property type="entry name" value="BRCT_dom_sf"/>
</dbReference>
<feature type="region of interest" description="Disordered" evidence="16">
    <location>
        <begin position="1020"/>
        <end position="1053"/>
    </location>
</feature>
<dbReference type="SUPFAM" id="SSF56672">
    <property type="entry name" value="DNA/RNA polymerases"/>
    <property type="match status" value="1"/>
</dbReference>
<evidence type="ECO:0000256" key="15">
    <source>
        <dbReference type="ARBA" id="ARBA00081902"/>
    </source>
</evidence>
<feature type="region of interest" description="Disordered" evidence="16">
    <location>
        <begin position="842"/>
        <end position="925"/>
    </location>
</feature>
<keyword evidence="7" id="KW-0548">Nucleotidyltransferase</keyword>
<dbReference type="CDD" id="cd01701">
    <property type="entry name" value="PolY_Rev1"/>
    <property type="match status" value="1"/>
</dbReference>
<dbReference type="GeneID" id="19211222"/>
<evidence type="ECO:0000256" key="5">
    <source>
        <dbReference type="ARBA" id="ARBA00022634"/>
    </source>
</evidence>
<dbReference type="OMA" id="IKNGMWM"/>
<sequence>MVSQGTQTFPSASNSSSALYDPDDPEFLEILQSAVLSGDDIPQTTAGNDGKGSDGVSKKSNPAEPVKTRGKKREREEGDTHAGGRDVITFDDGTEVYGEAHFGNFGEYMRRKRAKLQIQNAQMIGKKDGVKSGIFTGIAIYVNGYTTPSVQTLRKLVIEYGGVFQPYLDAKGIVTHIITCSLTPAKVREFKNMKVVRPEWITDSIKAGTLLPWRDYIFQASGQGRALVTQGAKNTQQQRSLEETSTQAQNQPKASSTGIAGAGAVPATAASKAPKPLQREAASTRAGPSLVSRSSTSPIKTSAATAGPSKTAPQDLDSLFTTDPAREADARRVPGYATHESNLNAQRVMADPAWRAAHTSAAPDFIEGYYKNSRLHHLSSWKAELRSLVAQAQERAERDGFAIGLEGTAAEDTEDTIMADVDGAGGGGDSGGGGVSMMGAELVLRSPSKKSKGKGKEIGRVIMHCDFDAFFVSAGLIERPHLRGTPVVVCHSQGGQGGGSSTSEIASASYEARKFGIKSGMSLQQARKLCPDVQTMPYEFEKYKQISLQFYTILMRYANDLQAVSVDEALVDVSTAVATLRGDLTRSGAPGSATRDYAKELAETIRSKVRRLTDCEVSVGIGENILLARLATRRAKPAGSFHLHATDVSEYLAPLDIRDLHGFGYHLRQKAQQKLGATDLGTLMKKSKGQLCAALGPGTGEVLYKALRGVDERPLESDKPRKSVSCDINYGIRFQDVQQAEAFIRNMAVEVSHRLDAINMRGRSLTLKIMKRDPSAPVEAPKFLGHGLCETFNKQAPLGDAQGRATSSPEHIAEQALCLLKALAFDPKELRGVAIQITKLESTSGGATSAAPGQGKLLFQPNQKAGSVSPTKPMDGAPTASTSKTFPQQQQQARFKTPPPPPPRQPSPEAKLPPNQGNQTTNEFDLPSFSQVDRSVFDALPASIRSELNSEYERRSRSRSVSRPRSPFTGASVSPEKRSTGLLPPAFGAGDPIKPRIFVKGIKPNVNVKQITRQLRPHNRTSISPRKNSLFAPRGRGGGASTRGTGFYGRGRGTSFKRGGGGYIGWVTPPKKNRGVKSLAPTDDELRALAIEPEVYHALPYNVQREQLVTARHLAAGGEIEAPRVIKDRKRKVRAIPKMPPPYGKHEERPTLKRQVVVVRPDGPDGEKKKEEKVKVAVGDVGDVLGMLDVWVKGCQHTMPQDGDIERFGKFVERCVDAGDNGMQRAVKVLRGWLVILRRVWGIYENIELLEDSEDEDDDDVFKVGNTEDEARAKAWWEAFQTIKTRADVAARKRFGGKLSIA</sequence>
<feature type="domain" description="BRCT" evidence="17">
    <location>
        <begin position="130"/>
        <end position="218"/>
    </location>
</feature>
<evidence type="ECO:0000256" key="7">
    <source>
        <dbReference type="ARBA" id="ARBA00022695"/>
    </source>
</evidence>
<organism evidence="19 20">
    <name type="scientific">Coniophora puteana (strain RWD-64-598)</name>
    <name type="common">Brown rot fungus</name>
    <dbReference type="NCBI Taxonomy" id="741705"/>
    <lineage>
        <taxon>Eukaryota</taxon>
        <taxon>Fungi</taxon>
        <taxon>Dikarya</taxon>
        <taxon>Basidiomycota</taxon>
        <taxon>Agaricomycotina</taxon>
        <taxon>Agaricomycetes</taxon>
        <taxon>Agaricomycetidae</taxon>
        <taxon>Boletales</taxon>
        <taxon>Coniophorineae</taxon>
        <taxon>Coniophoraceae</taxon>
        <taxon>Coniophora</taxon>
    </lineage>
</organism>
<dbReference type="InterPro" id="IPR036775">
    <property type="entry name" value="DNA_pol_Y-fam_lit_finger_sf"/>
</dbReference>
<evidence type="ECO:0000256" key="2">
    <source>
        <dbReference type="ARBA" id="ARBA00004123"/>
    </source>
</evidence>
<comment type="subcellular location">
    <subcellularLocation>
        <location evidence="2">Nucleus</location>
    </subcellularLocation>
</comment>
<dbReference type="Pfam" id="PF16589">
    <property type="entry name" value="BRCT_2"/>
    <property type="match status" value="1"/>
</dbReference>
<dbReference type="Pfam" id="PF11799">
    <property type="entry name" value="IMS_C"/>
    <property type="match status" value="1"/>
</dbReference>
<dbReference type="InterPro" id="IPR001126">
    <property type="entry name" value="UmuC"/>
</dbReference>
<evidence type="ECO:0000256" key="8">
    <source>
        <dbReference type="ARBA" id="ARBA00022723"/>
    </source>
</evidence>
<keyword evidence="13" id="KW-0539">Nucleus</keyword>
<evidence type="ECO:0000256" key="14">
    <source>
        <dbReference type="ARBA" id="ARBA00058985"/>
    </source>
</evidence>
<feature type="compositionally biased region" description="Gly residues" evidence="16">
    <location>
        <begin position="1035"/>
        <end position="1053"/>
    </location>
</feature>
<evidence type="ECO:0000256" key="1">
    <source>
        <dbReference type="ARBA" id="ARBA00001946"/>
    </source>
</evidence>
<dbReference type="PROSITE" id="PS50172">
    <property type="entry name" value="BRCT"/>
    <property type="match status" value="1"/>
</dbReference>
<keyword evidence="20" id="KW-1185">Reference proteome</keyword>
<dbReference type="PANTHER" id="PTHR45990:SF1">
    <property type="entry name" value="DNA REPAIR PROTEIN REV1"/>
    <property type="match status" value="1"/>
</dbReference>
<reference evidence="20" key="1">
    <citation type="journal article" date="2012" name="Science">
        <title>The Paleozoic origin of enzymatic lignin decomposition reconstructed from 31 fungal genomes.</title>
        <authorList>
            <person name="Floudas D."/>
            <person name="Binder M."/>
            <person name="Riley R."/>
            <person name="Barry K."/>
            <person name="Blanchette R.A."/>
            <person name="Henrissat B."/>
            <person name="Martinez A.T."/>
            <person name="Otillar R."/>
            <person name="Spatafora J.W."/>
            <person name="Yadav J.S."/>
            <person name="Aerts A."/>
            <person name="Benoit I."/>
            <person name="Boyd A."/>
            <person name="Carlson A."/>
            <person name="Copeland A."/>
            <person name="Coutinho P.M."/>
            <person name="de Vries R.P."/>
            <person name="Ferreira P."/>
            <person name="Findley K."/>
            <person name="Foster B."/>
            <person name="Gaskell J."/>
            <person name="Glotzer D."/>
            <person name="Gorecki P."/>
            <person name="Heitman J."/>
            <person name="Hesse C."/>
            <person name="Hori C."/>
            <person name="Igarashi K."/>
            <person name="Jurgens J.A."/>
            <person name="Kallen N."/>
            <person name="Kersten P."/>
            <person name="Kohler A."/>
            <person name="Kuees U."/>
            <person name="Kumar T.K.A."/>
            <person name="Kuo A."/>
            <person name="LaButti K."/>
            <person name="Larrondo L.F."/>
            <person name="Lindquist E."/>
            <person name="Ling A."/>
            <person name="Lombard V."/>
            <person name="Lucas S."/>
            <person name="Lundell T."/>
            <person name="Martin R."/>
            <person name="McLaughlin D.J."/>
            <person name="Morgenstern I."/>
            <person name="Morin E."/>
            <person name="Murat C."/>
            <person name="Nagy L.G."/>
            <person name="Nolan M."/>
            <person name="Ohm R.A."/>
            <person name="Patyshakuliyeva A."/>
            <person name="Rokas A."/>
            <person name="Ruiz-Duenas F.J."/>
            <person name="Sabat G."/>
            <person name="Salamov A."/>
            <person name="Samejima M."/>
            <person name="Schmutz J."/>
            <person name="Slot J.C."/>
            <person name="St John F."/>
            <person name="Stenlid J."/>
            <person name="Sun H."/>
            <person name="Sun S."/>
            <person name="Syed K."/>
            <person name="Tsang A."/>
            <person name="Wiebenga A."/>
            <person name="Young D."/>
            <person name="Pisabarro A."/>
            <person name="Eastwood D.C."/>
            <person name="Martin F."/>
            <person name="Cullen D."/>
            <person name="Grigoriev I.V."/>
            <person name="Hibbett D.S."/>
        </authorList>
    </citation>
    <scope>NUCLEOTIDE SEQUENCE [LARGE SCALE GENOMIC DNA]</scope>
    <source>
        <strain evidence="20">RWD-64-598 SS2</strain>
    </source>
</reference>
<feature type="compositionally biased region" description="Polar residues" evidence="16">
    <location>
        <begin position="879"/>
        <end position="894"/>
    </location>
</feature>
<keyword evidence="8" id="KW-0479">Metal-binding</keyword>
<evidence type="ECO:0000256" key="3">
    <source>
        <dbReference type="ARBA" id="ARBA00010945"/>
    </source>
</evidence>
<evidence type="ECO:0000259" key="17">
    <source>
        <dbReference type="PROSITE" id="PS50172"/>
    </source>
</evidence>
<feature type="region of interest" description="Disordered" evidence="16">
    <location>
        <begin position="1"/>
        <end position="85"/>
    </location>
</feature>
<evidence type="ECO:0000256" key="4">
    <source>
        <dbReference type="ARBA" id="ARBA00020399"/>
    </source>
</evidence>
<dbReference type="RefSeq" id="XP_007765034.1">
    <property type="nucleotide sequence ID" value="XM_007766844.1"/>
</dbReference>
<feature type="region of interest" description="Disordered" evidence="16">
    <location>
        <begin position="229"/>
        <end position="318"/>
    </location>
</feature>
<dbReference type="InterPro" id="IPR043502">
    <property type="entry name" value="DNA/RNA_pol_sf"/>
</dbReference>
<evidence type="ECO:0000256" key="16">
    <source>
        <dbReference type="SAM" id="MobiDB-lite"/>
    </source>
</evidence>
<dbReference type="Pfam" id="PF00817">
    <property type="entry name" value="IMS"/>
    <property type="match status" value="1"/>
</dbReference>
<gene>
    <name evidence="19" type="ORF">CONPUDRAFT_87988</name>
</gene>
<dbReference type="Gene3D" id="6.10.250.1490">
    <property type="match status" value="1"/>
</dbReference>
<evidence type="ECO:0000256" key="12">
    <source>
        <dbReference type="ARBA" id="ARBA00023204"/>
    </source>
</evidence>
<dbReference type="CDD" id="cd17719">
    <property type="entry name" value="BRCT_Rev1"/>
    <property type="match status" value="1"/>
</dbReference>
<proteinExistence type="inferred from homology"/>
<dbReference type="Gene3D" id="1.20.58.1280">
    <property type="entry name" value="DNA repair protein Rev1, C-terminal domain"/>
    <property type="match status" value="1"/>
</dbReference>
<keyword evidence="9" id="KW-0227">DNA damage</keyword>
<evidence type="ECO:0000256" key="11">
    <source>
        <dbReference type="ARBA" id="ARBA00023125"/>
    </source>
</evidence>
<evidence type="ECO:0000256" key="6">
    <source>
        <dbReference type="ARBA" id="ARBA00022679"/>
    </source>
</evidence>